<dbReference type="VEuPathDB" id="AmoebaDB:KM1_091520"/>
<dbReference type="GO" id="GO:0031145">
    <property type="term" value="P:anaphase-promoting complex-dependent catabolic process"/>
    <property type="evidence" value="ECO:0007669"/>
    <property type="project" value="TreeGrafter"/>
</dbReference>
<evidence type="ECO:0000313" key="4">
    <source>
        <dbReference type="EMBL" id="GAT97300.1"/>
    </source>
</evidence>
<evidence type="ECO:0000256" key="2">
    <source>
        <dbReference type="ARBA" id="ARBA00022776"/>
    </source>
</evidence>
<dbReference type="GO" id="GO:0051301">
    <property type="term" value="P:cell division"/>
    <property type="evidence" value="ECO:0007669"/>
    <property type="project" value="UniProtKB-KW"/>
</dbReference>
<organism evidence="4 5">
    <name type="scientific">Entamoeba histolytica</name>
    <dbReference type="NCBI Taxonomy" id="5759"/>
    <lineage>
        <taxon>Eukaryota</taxon>
        <taxon>Amoebozoa</taxon>
        <taxon>Evosea</taxon>
        <taxon>Archamoebae</taxon>
        <taxon>Mastigamoebida</taxon>
        <taxon>Entamoebidae</taxon>
        <taxon>Entamoeba</taxon>
    </lineage>
</organism>
<reference evidence="4 5" key="1">
    <citation type="submission" date="2016-05" db="EMBL/GenBank/DDBJ databases">
        <title>First whole genome sequencing of Entamoeba histolytica HM1:IMSS-clone-6.</title>
        <authorList>
            <person name="Mukherjee Avik.K."/>
            <person name="Izumyama S."/>
            <person name="Nakada-Tsukui K."/>
            <person name="Nozaki T."/>
        </authorList>
    </citation>
    <scope>NUCLEOTIDE SEQUENCE [LARGE SCALE GENOMIC DNA]</scope>
    <source>
        <strain evidence="4 5">HM1:IMSS clone 6</strain>
    </source>
</reference>
<gene>
    <name evidence="4" type="ORF">CL6EHI_189910</name>
</gene>
<dbReference type="GO" id="GO:0007091">
    <property type="term" value="P:metaphase/anaphase transition of mitotic cell cycle"/>
    <property type="evidence" value="ECO:0007669"/>
    <property type="project" value="TreeGrafter"/>
</dbReference>
<comment type="caution">
    <text evidence="4">The sequence shown here is derived from an EMBL/GenBank/DDBJ whole genome shotgun (WGS) entry which is preliminary data.</text>
</comment>
<evidence type="ECO:0000313" key="5">
    <source>
        <dbReference type="Proteomes" id="UP000078387"/>
    </source>
</evidence>
<dbReference type="VEuPathDB" id="AmoebaDB:EHI7A_067280"/>
<dbReference type="AlphaFoldDB" id="A0A5K1VP54"/>
<dbReference type="PANTHER" id="PTHR12827:SF3">
    <property type="entry name" value="ANAPHASE-PROMOTING COMPLEX SUBUNIT 1"/>
    <property type="match status" value="1"/>
</dbReference>
<dbReference type="GO" id="GO:0060090">
    <property type="term" value="F:molecular adaptor activity"/>
    <property type="evidence" value="ECO:0007669"/>
    <property type="project" value="TreeGrafter"/>
</dbReference>
<sequence>MNQNNIKSLLENVIQSVGGNEIHNNIIKQFYQLVDQNIENKLNSLVNVPLDNLVCETNNAINHLLSPIFHFLLPFLTSTTKEPEMKFNDTILTYLKRFDLMKNELPVLPLPKKESLKEVLDLLDVSKRIDVNGDNIEECSFELISLIDKKISLPSCRNLLYFNQIEMDEDDIVIEGTNNSIPIPYTLSTQTKDIIEFTNAITFGLCGSSTIDIDNHLELDPISVGKFFGKCLRGGFMPLEKDFLFKTLTMQDQRIDAAVLLGLIIQFRLTNNPIIDEISQIMLNTSSIGSPSLESQSLALITLAFNSQSNPSKDKDNIILSHLCSPLPTNTIGFHHIWSSCFALGCLHFTKGLDFNQIEIMKRLLFGTYCSTLQQYCNPIQYQESFNENCNYNNRVSTLVGIPSSCICLSLSYFNTYNKDIIQLLTIDESLQAIANSRPDDIFIRILSICLIKFDSILPSEEWIYSNIPQNLKSKKFSVFELMNAKFAIVSACCYAISLRYAGTLSKPIKQLFIHFLNKLTSNLNCAISSKNKEAHLNIPHFDRYQKIILLSLSIVMAGSQDTEVMNVIKSIYPIVDEYLTYGSYSILSTCIGLINAGFGEYSIEPSNENIPLLIASFYPLFEPFFNNNIIYPKYLQYLSVATLKKRMYYSYNYTTKQYEKCDANLILSLPGQQFYCQESIPIQLPSLLPPIQFVYEIVPNNTSFLFSSLKVNEDGERVLRVKDAPLIDYYNDLPDFYSSNSIIQKMEQSIKNTLDWMTSIARTNYRTPIDTQIVKLLIYAFQNSNDIKMKIIAESVNILINE</sequence>
<dbReference type="InterPro" id="IPR024990">
    <property type="entry name" value="Apc1"/>
</dbReference>
<accession>A0A5K1VP54</accession>
<name>A0A5K1VP54_ENTHI</name>
<dbReference type="EMBL" id="BDEQ01000001">
    <property type="protein sequence ID" value="GAT97300.1"/>
    <property type="molecule type" value="Genomic_DNA"/>
</dbReference>
<keyword evidence="3" id="KW-0131">Cell cycle</keyword>
<dbReference type="GO" id="GO:0070979">
    <property type="term" value="P:protein K11-linked ubiquitination"/>
    <property type="evidence" value="ECO:0007669"/>
    <property type="project" value="TreeGrafter"/>
</dbReference>
<dbReference type="OMA" id="EKCNANL"/>
<keyword evidence="1" id="KW-0132">Cell division</keyword>
<protein>
    <submittedName>
        <fullName evidence="4">Meiotic check point regulator putative</fullName>
    </submittedName>
</protein>
<keyword evidence="2" id="KW-0498">Mitosis</keyword>
<dbReference type="VEuPathDB" id="AmoebaDB:EHI_189910"/>
<proteinExistence type="predicted"/>
<evidence type="ECO:0000256" key="1">
    <source>
        <dbReference type="ARBA" id="ARBA00022618"/>
    </source>
</evidence>
<dbReference type="PANTHER" id="PTHR12827">
    <property type="entry name" value="MEIOTIC CHECKPOINT REGULATOR TSG24 FAMILY MEMBER"/>
    <property type="match status" value="1"/>
</dbReference>
<evidence type="ECO:0000256" key="3">
    <source>
        <dbReference type="ARBA" id="ARBA00023306"/>
    </source>
</evidence>
<dbReference type="Proteomes" id="UP000078387">
    <property type="component" value="Unassembled WGS sequence"/>
</dbReference>
<dbReference type="VEuPathDB" id="AmoebaDB:EHI8A_134100"/>
<dbReference type="GO" id="GO:0005680">
    <property type="term" value="C:anaphase-promoting complex"/>
    <property type="evidence" value="ECO:0007669"/>
    <property type="project" value="InterPro"/>
</dbReference>